<sequence>MNIIGRFREHKTVYSISYIVYREDKKNKEKEERKLETESRNWNSKYYK</sequence>
<evidence type="ECO:0000256" key="1">
    <source>
        <dbReference type="SAM" id="MobiDB-lite"/>
    </source>
</evidence>
<feature type="compositionally biased region" description="Basic and acidic residues" evidence="1">
    <location>
        <begin position="25"/>
        <end position="39"/>
    </location>
</feature>
<name>X1SB43_9ZZZZ</name>
<feature type="region of interest" description="Disordered" evidence="1">
    <location>
        <begin position="25"/>
        <end position="48"/>
    </location>
</feature>
<organism evidence="2">
    <name type="scientific">marine sediment metagenome</name>
    <dbReference type="NCBI Taxonomy" id="412755"/>
    <lineage>
        <taxon>unclassified sequences</taxon>
        <taxon>metagenomes</taxon>
        <taxon>ecological metagenomes</taxon>
    </lineage>
</organism>
<feature type="non-terminal residue" evidence="2">
    <location>
        <position position="48"/>
    </location>
</feature>
<gene>
    <name evidence="2" type="ORF">S12H4_04229</name>
</gene>
<proteinExistence type="predicted"/>
<dbReference type="AlphaFoldDB" id="X1SB43"/>
<dbReference type="EMBL" id="BARW01001275">
    <property type="protein sequence ID" value="GAI72645.1"/>
    <property type="molecule type" value="Genomic_DNA"/>
</dbReference>
<protein>
    <submittedName>
        <fullName evidence="2">Uncharacterized protein</fullName>
    </submittedName>
</protein>
<comment type="caution">
    <text evidence="2">The sequence shown here is derived from an EMBL/GenBank/DDBJ whole genome shotgun (WGS) entry which is preliminary data.</text>
</comment>
<evidence type="ECO:0000313" key="2">
    <source>
        <dbReference type="EMBL" id="GAI72645.1"/>
    </source>
</evidence>
<reference evidence="2" key="1">
    <citation type="journal article" date="2014" name="Front. Microbiol.">
        <title>High frequency of phylogenetically diverse reductive dehalogenase-homologous genes in deep subseafloor sedimentary metagenomes.</title>
        <authorList>
            <person name="Kawai M."/>
            <person name="Futagami T."/>
            <person name="Toyoda A."/>
            <person name="Takaki Y."/>
            <person name="Nishi S."/>
            <person name="Hori S."/>
            <person name="Arai W."/>
            <person name="Tsubouchi T."/>
            <person name="Morono Y."/>
            <person name="Uchiyama I."/>
            <person name="Ito T."/>
            <person name="Fujiyama A."/>
            <person name="Inagaki F."/>
            <person name="Takami H."/>
        </authorList>
    </citation>
    <scope>NUCLEOTIDE SEQUENCE</scope>
    <source>
        <strain evidence="2">Expedition CK06-06</strain>
    </source>
</reference>
<accession>X1SB43</accession>